<keyword evidence="1" id="KW-1133">Transmembrane helix</keyword>
<organism evidence="3 4">
    <name type="scientific">Galdieria yellowstonensis</name>
    <dbReference type="NCBI Taxonomy" id="3028027"/>
    <lineage>
        <taxon>Eukaryota</taxon>
        <taxon>Rhodophyta</taxon>
        <taxon>Bangiophyceae</taxon>
        <taxon>Galdieriales</taxon>
        <taxon>Galdieriaceae</taxon>
        <taxon>Galdieria</taxon>
    </lineage>
</organism>
<feature type="transmembrane region" description="Helical" evidence="1">
    <location>
        <begin position="25"/>
        <end position="45"/>
    </location>
</feature>
<comment type="caution">
    <text evidence="3">The sequence shown here is derived from an EMBL/GenBank/DDBJ whole genome shotgun (WGS) entry which is preliminary data.</text>
</comment>
<name>A0AAV9IEH0_9RHOD</name>
<dbReference type="PANTHER" id="PTHR10811">
    <property type="entry name" value="FRINGE-RELATED"/>
    <property type="match status" value="1"/>
</dbReference>
<dbReference type="CDD" id="cd06532">
    <property type="entry name" value="Glyco_transf_25"/>
    <property type="match status" value="1"/>
</dbReference>
<dbReference type="Proteomes" id="UP001300502">
    <property type="component" value="Unassembled WGS sequence"/>
</dbReference>
<gene>
    <name evidence="3" type="ORF">GAYE_SCF17G3759</name>
</gene>
<feature type="domain" description="Glycosyl transferase family 25" evidence="2">
    <location>
        <begin position="465"/>
        <end position="649"/>
    </location>
</feature>
<protein>
    <recommendedName>
        <fullName evidence="2">Glycosyl transferase family 25 domain-containing protein</fullName>
    </recommendedName>
</protein>
<evidence type="ECO:0000313" key="3">
    <source>
        <dbReference type="EMBL" id="KAK4525850.1"/>
    </source>
</evidence>
<sequence>MVSHRVVKSRLVRTVAWRSQRKRKLLLWIILLILILYYLFGRYVLKPTFRDDEKRRLGSPQHSNVESKSSPLLYLVLSGHKTMESRGPAVWSTWASVLSPKDVIFFTEKVDGVLVDIPLQGLLVANERLLPNASVVVVRPAVPSLENNIDFFNAWSHLVRLRVGYDRILRKEEKQQQHEWIVLVDDDTFLFPDRLEEYLKNFDGYREMIYMGFAEYVRIDNGDSGPLSELLREVHTKAGNEWCTLRGESGHGNGTFPMCKDVFCKSCPWIPQGGFIVLSRRLVEHLRPHLEQCELATRDVCSSCGSQRLYFCIQRFASESIFHPLLESDRSPWWRNRKGGEERPISFHGFDQQIVGNFTIVPFIFEKLFQLRAKCLDRMVTYQDIANELGCNGKGFWSRFSSTDNVGICTLPDNSMELAPSTEALVYSYLQYATPLRLQQDNTPMWTIVEESSSLLSSATIPFSRIYVLNRNSCVERWQLMQYKAALYNMPLTRFPATDFSDFTLDDPPISISHAQVAGFSTSVTTGQVACTYSHMRIWKDILEHEYPIVMILEDDVFFTKEAVERLPAIMKAVEMGSQLHGKPWHWIFFRRHAVGDIQHEKVWYTEVNSSNKITIACPSWGTSAYALSLQGAQFLTRHIQEYIMPLDVQIAHLQEQFGEEFVTLSACKNGADYTAPCPETTEEFPEKGSCSFSASQMGESRKI</sequence>
<dbReference type="EMBL" id="JANCYU010000034">
    <property type="protein sequence ID" value="KAK4525850.1"/>
    <property type="molecule type" value="Genomic_DNA"/>
</dbReference>
<evidence type="ECO:0000313" key="4">
    <source>
        <dbReference type="Proteomes" id="UP001300502"/>
    </source>
</evidence>
<dbReference type="InterPro" id="IPR002654">
    <property type="entry name" value="Glyco_trans_25"/>
</dbReference>
<reference evidence="3 4" key="1">
    <citation type="submission" date="2022-07" db="EMBL/GenBank/DDBJ databases">
        <title>Genome-wide signatures of adaptation to extreme environments.</title>
        <authorList>
            <person name="Cho C.H."/>
            <person name="Yoon H.S."/>
        </authorList>
    </citation>
    <scope>NUCLEOTIDE SEQUENCE [LARGE SCALE GENOMIC DNA]</scope>
    <source>
        <strain evidence="3 4">108.79 E11</strain>
    </source>
</reference>
<evidence type="ECO:0000259" key="2">
    <source>
        <dbReference type="Pfam" id="PF01755"/>
    </source>
</evidence>
<proteinExistence type="predicted"/>
<accession>A0AAV9IEH0</accession>
<dbReference type="Pfam" id="PF01755">
    <property type="entry name" value="Glyco_transf_25"/>
    <property type="match status" value="1"/>
</dbReference>
<dbReference type="AlphaFoldDB" id="A0AAV9IEH0"/>
<keyword evidence="1" id="KW-0812">Transmembrane</keyword>
<evidence type="ECO:0000256" key="1">
    <source>
        <dbReference type="SAM" id="Phobius"/>
    </source>
</evidence>
<dbReference type="Gene3D" id="3.90.550.50">
    <property type="match status" value="1"/>
</dbReference>
<keyword evidence="4" id="KW-1185">Reference proteome</keyword>
<keyword evidence="1" id="KW-0472">Membrane</keyword>